<evidence type="ECO:0000313" key="2">
    <source>
        <dbReference type="Proteomes" id="UP000471501"/>
    </source>
</evidence>
<evidence type="ECO:0000313" key="1">
    <source>
        <dbReference type="EMBL" id="MWB94356.1"/>
    </source>
</evidence>
<protein>
    <submittedName>
        <fullName evidence="1">Uncharacterized protein</fullName>
    </submittedName>
</protein>
<organism evidence="1 2">
    <name type="scientific">Flavobacterium hydrocarbonoxydans</name>
    <dbReference type="NCBI Taxonomy" id="2683249"/>
    <lineage>
        <taxon>Bacteria</taxon>
        <taxon>Pseudomonadati</taxon>
        <taxon>Bacteroidota</taxon>
        <taxon>Flavobacteriia</taxon>
        <taxon>Flavobacteriales</taxon>
        <taxon>Flavobacteriaceae</taxon>
        <taxon>Flavobacterium</taxon>
    </lineage>
</organism>
<dbReference type="AlphaFoldDB" id="A0A6I4NIP0"/>
<dbReference type="Proteomes" id="UP000471501">
    <property type="component" value="Unassembled WGS sequence"/>
</dbReference>
<reference evidence="1 2" key="1">
    <citation type="submission" date="2019-12" db="EMBL/GenBank/DDBJ databases">
        <authorList>
            <person name="Kim Y.S."/>
        </authorList>
    </citation>
    <scope>NUCLEOTIDE SEQUENCE [LARGE SCALE GENOMIC DNA]</scope>
    <source>
        <strain evidence="1 2">GA093</strain>
    </source>
</reference>
<comment type="caution">
    <text evidence="1">The sequence shown here is derived from an EMBL/GenBank/DDBJ whole genome shotgun (WGS) entry which is preliminary data.</text>
</comment>
<accession>A0A6I4NIP0</accession>
<gene>
    <name evidence="1" type="ORF">GON26_08275</name>
</gene>
<dbReference type="RefSeq" id="WP_160374363.1">
    <property type="nucleotide sequence ID" value="NZ_WSTB01000004.1"/>
</dbReference>
<name>A0A6I4NIP0_9FLAO</name>
<proteinExistence type="predicted"/>
<dbReference type="EMBL" id="WSTB01000004">
    <property type="protein sequence ID" value="MWB94356.1"/>
    <property type="molecule type" value="Genomic_DNA"/>
</dbReference>
<keyword evidence="2" id="KW-1185">Reference proteome</keyword>
<sequence length="436" mass="50633">MRKPFLTILIFLFGIQILIGQNNNDPSNDWDKILITDAYGGWSNFDNKFQIKKQDLLLTSLEKPDSIIKRIDPKLVSELVKSIRNTNDYATFKNPLISFGRDSLWLINNAENLWKEYTKGRKTTKEIDAIAINTIKDYKKANHAASSLEGSHSTDDYPVIIVSIINEKDTLSAYSFGQYPYMLPWNTKKRRIYDSKISELVAQLLPDKLPNNKERLSGINFNTSFVKEIYSTFLADKENFLEARNAFPGTFRSLKKEFEISKAEIVDMSSIEWGGLVGRRCLEMLLKDSTISKNIQFYTISGVNELLTTKRSIIRRKKDLINLLNENPIYKYTLNCGNCLGEIHWVKSKSLSTEAKNEFKEDLEENGIDKKKYNGRYKDAIFFELTENRESERSFSRWIFLKDGTLILWQLRGNYLMNFPKDFFANQGYICKEVML</sequence>